<dbReference type="PANTHER" id="PTHR23049">
    <property type="entry name" value="MYOSIN REGULATORY LIGHT CHAIN 2"/>
    <property type="match status" value="1"/>
</dbReference>
<dbReference type="CDD" id="cd00051">
    <property type="entry name" value="EFh"/>
    <property type="match status" value="1"/>
</dbReference>
<dbReference type="GeneTree" id="ENSGT00940000161682"/>
<feature type="compositionally biased region" description="Low complexity" evidence="5">
    <location>
        <begin position="80"/>
        <end position="96"/>
    </location>
</feature>
<evidence type="ECO:0000256" key="1">
    <source>
        <dbReference type="ARBA" id="ARBA00022737"/>
    </source>
</evidence>
<dbReference type="InterPro" id="IPR002048">
    <property type="entry name" value="EF_hand_dom"/>
</dbReference>
<dbReference type="Ensembl" id="ENSBGRT00000021323.1">
    <property type="protein sequence ID" value="ENSBGRP00000018402.1"/>
    <property type="gene ID" value="ENSBGRG00000011683.1"/>
</dbReference>
<dbReference type="InterPro" id="IPR011992">
    <property type="entry name" value="EF-hand-dom_pair"/>
</dbReference>
<organism evidence="7 8">
    <name type="scientific">Bos mutus grunniens</name>
    <name type="common">Wild yak</name>
    <name type="synonym">Bos grunniens</name>
    <dbReference type="NCBI Taxonomy" id="30521"/>
    <lineage>
        <taxon>Eukaryota</taxon>
        <taxon>Metazoa</taxon>
        <taxon>Chordata</taxon>
        <taxon>Craniata</taxon>
        <taxon>Vertebrata</taxon>
        <taxon>Euteleostomi</taxon>
        <taxon>Mammalia</taxon>
        <taxon>Eutheria</taxon>
        <taxon>Laurasiatheria</taxon>
        <taxon>Artiodactyla</taxon>
        <taxon>Ruminantia</taxon>
        <taxon>Pecora</taxon>
        <taxon>Bovidae</taxon>
        <taxon>Bovinae</taxon>
        <taxon>Bos</taxon>
    </lineage>
</organism>
<dbReference type="GO" id="GO:0016459">
    <property type="term" value="C:myosin complex"/>
    <property type="evidence" value="ECO:0007669"/>
    <property type="project" value="UniProtKB-KW"/>
</dbReference>
<feature type="domain" description="EF-hand" evidence="6">
    <location>
        <begin position="226"/>
        <end position="261"/>
    </location>
</feature>
<name>A0A8C0A9Y7_BOSMU</name>
<dbReference type="AlphaFoldDB" id="A0A8C0A9Y7"/>
<accession>A0A8C0A9Y7</accession>
<reference evidence="7" key="1">
    <citation type="submission" date="2019-05" db="EMBL/GenBank/DDBJ databases">
        <authorList>
            <person name="Zhang S."/>
            <person name="Liu J."/>
        </authorList>
    </citation>
    <scope>NUCLEOTIDE SEQUENCE [LARGE SCALE GENOMIC DNA]</scope>
</reference>
<keyword evidence="4" id="KW-0514">Muscle protein</keyword>
<keyword evidence="8" id="KW-1185">Reference proteome</keyword>
<reference evidence="7" key="3">
    <citation type="submission" date="2025-09" db="UniProtKB">
        <authorList>
            <consortium name="Ensembl"/>
        </authorList>
    </citation>
    <scope>IDENTIFICATION</scope>
</reference>
<keyword evidence="2" id="KW-0518">Myosin</keyword>
<keyword evidence="1" id="KW-0677">Repeat</keyword>
<dbReference type="Gene3D" id="1.10.238.10">
    <property type="entry name" value="EF-hand"/>
    <property type="match status" value="1"/>
</dbReference>
<evidence type="ECO:0000313" key="7">
    <source>
        <dbReference type="Ensembl" id="ENSBGRP00000018402.1"/>
    </source>
</evidence>
<dbReference type="Proteomes" id="UP000694520">
    <property type="component" value="Chromosome 4"/>
</dbReference>
<dbReference type="InterPro" id="IPR050403">
    <property type="entry name" value="Myosin_RLC"/>
</dbReference>
<keyword evidence="3" id="KW-0505">Motor protein</keyword>
<dbReference type="PROSITE" id="PS50222">
    <property type="entry name" value="EF_HAND_2"/>
    <property type="match status" value="1"/>
</dbReference>
<dbReference type="SUPFAM" id="SSF47473">
    <property type="entry name" value="EF-hand"/>
    <property type="match status" value="1"/>
</dbReference>
<evidence type="ECO:0000259" key="6">
    <source>
        <dbReference type="PROSITE" id="PS50222"/>
    </source>
</evidence>
<evidence type="ECO:0000313" key="8">
    <source>
        <dbReference type="Proteomes" id="UP000694520"/>
    </source>
</evidence>
<feature type="region of interest" description="Disordered" evidence="5">
    <location>
        <begin position="41"/>
        <end position="158"/>
    </location>
</feature>
<dbReference type="FunFam" id="1.10.238.10:FF:000010">
    <property type="entry name" value="Myosin regulatory light chain 2, atrial isoform"/>
    <property type="match status" value="1"/>
</dbReference>
<evidence type="ECO:0000256" key="3">
    <source>
        <dbReference type="ARBA" id="ARBA00023175"/>
    </source>
</evidence>
<reference evidence="7" key="2">
    <citation type="submission" date="2025-08" db="UniProtKB">
        <authorList>
            <consortium name="Ensembl"/>
        </authorList>
    </citation>
    <scope>IDENTIFICATION</scope>
</reference>
<evidence type="ECO:0000256" key="4">
    <source>
        <dbReference type="ARBA" id="ARBA00023179"/>
    </source>
</evidence>
<feature type="region of interest" description="Disordered" evidence="5">
    <location>
        <begin position="169"/>
        <end position="188"/>
    </location>
</feature>
<evidence type="ECO:0000256" key="5">
    <source>
        <dbReference type="SAM" id="MobiDB-lite"/>
    </source>
</evidence>
<protein>
    <recommendedName>
        <fullName evidence="6">EF-hand domain-containing protein</fullName>
    </recommendedName>
</protein>
<dbReference type="GO" id="GO:0005509">
    <property type="term" value="F:calcium ion binding"/>
    <property type="evidence" value="ECO:0007669"/>
    <property type="project" value="InterPro"/>
</dbReference>
<evidence type="ECO:0000256" key="2">
    <source>
        <dbReference type="ARBA" id="ARBA00023123"/>
    </source>
</evidence>
<proteinExistence type="predicted"/>
<sequence>MVSRERSRTLGPGSPGNVLGLSMAGSFWGAGERTHPHLWCCRPAGRQGPGARLRPPSRPSEALPTSFPCSSKPRSRSSRKPSAASTRTVTASSASRTLERPTPSSVRAPVSCLAQPLSHQGPGSELLPGPACTPVLAHTTHPPLEHIPSTSLPPPSERSLPLVARIGEGQSSPTQGHSRALCPSNTPTGKVNVPEEELDAMLQEGKGPINFTVFLTLFGEKLNGTDPEEAILSAFRLFDPSGKGVVNKDEFRQLLLTQADKFSPAEVEQMFALTPMDLAGNIDYKSLCYIITHGDEKEE</sequence>